<evidence type="ECO:0000313" key="6">
    <source>
        <dbReference type="EMBL" id="KAK5992292.1"/>
    </source>
</evidence>
<dbReference type="InterPro" id="IPR009311">
    <property type="entry name" value="IFI6/IFI27-like"/>
</dbReference>
<reference evidence="6 7" key="1">
    <citation type="submission" date="2024-01" db="EMBL/GenBank/DDBJ databases">
        <title>Complete genome of Cladobotryum mycophilum ATHUM6906.</title>
        <authorList>
            <person name="Christinaki A.C."/>
            <person name="Myridakis A.I."/>
            <person name="Kouvelis V.N."/>
        </authorList>
    </citation>
    <scope>NUCLEOTIDE SEQUENCE [LARGE SCALE GENOMIC DNA]</scope>
    <source>
        <strain evidence="6 7">ATHUM6906</strain>
    </source>
</reference>
<keyword evidence="3" id="KW-0812">Transmembrane</keyword>
<gene>
    <name evidence="6" type="ORF">PT974_05693</name>
</gene>
<evidence type="ECO:0000256" key="2">
    <source>
        <dbReference type="ARBA" id="ARBA00007262"/>
    </source>
</evidence>
<dbReference type="EMBL" id="JAVFKD010000012">
    <property type="protein sequence ID" value="KAK5992292.1"/>
    <property type="molecule type" value="Genomic_DNA"/>
</dbReference>
<dbReference type="Gene3D" id="6.10.110.10">
    <property type="match status" value="1"/>
</dbReference>
<keyword evidence="7" id="KW-1185">Reference proteome</keyword>
<comment type="caution">
    <text evidence="6">The sequence shown here is derived from an EMBL/GenBank/DDBJ whole genome shotgun (WGS) entry which is preliminary data.</text>
</comment>
<comment type="similarity">
    <text evidence="2">Belongs to the IFI6/IFI27 family.</text>
</comment>
<evidence type="ECO:0000313" key="7">
    <source>
        <dbReference type="Proteomes" id="UP001338125"/>
    </source>
</evidence>
<proteinExistence type="inferred from homology"/>
<dbReference type="Proteomes" id="UP001338125">
    <property type="component" value="Unassembled WGS sequence"/>
</dbReference>
<evidence type="ECO:0000256" key="4">
    <source>
        <dbReference type="ARBA" id="ARBA00022989"/>
    </source>
</evidence>
<comment type="subcellular location">
    <subcellularLocation>
        <location evidence="1">Membrane</location>
        <topology evidence="1">Multi-pass membrane protein</topology>
    </subcellularLocation>
</comment>
<evidence type="ECO:0000256" key="3">
    <source>
        <dbReference type="ARBA" id="ARBA00022692"/>
    </source>
</evidence>
<keyword evidence="4" id="KW-1133">Transmembrane helix</keyword>
<dbReference type="InterPro" id="IPR038213">
    <property type="entry name" value="IFI6/IFI27-like_sf"/>
</dbReference>
<dbReference type="Pfam" id="PF06140">
    <property type="entry name" value="Ifi-6-16"/>
    <property type="match status" value="1"/>
</dbReference>
<keyword evidence="5" id="KW-0472">Membrane</keyword>
<accession>A0ABR0SJG9</accession>
<protein>
    <submittedName>
        <fullName evidence="6">Uncharacterized protein</fullName>
    </submittedName>
</protein>
<evidence type="ECO:0000256" key="1">
    <source>
        <dbReference type="ARBA" id="ARBA00004141"/>
    </source>
</evidence>
<organism evidence="6 7">
    <name type="scientific">Cladobotryum mycophilum</name>
    <dbReference type="NCBI Taxonomy" id="491253"/>
    <lineage>
        <taxon>Eukaryota</taxon>
        <taxon>Fungi</taxon>
        <taxon>Dikarya</taxon>
        <taxon>Ascomycota</taxon>
        <taxon>Pezizomycotina</taxon>
        <taxon>Sordariomycetes</taxon>
        <taxon>Hypocreomycetidae</taxon>
        <taxon>Hypocreales</taxon>
        <taxon>Hypocreaceae</taxon>
        <taxon>Cladobotryum</taxon>
    </lineage>
</organism>
<evidence type="ECO:0000256" key="5">
    <source>
        <dbReference type="ARBA" id="ARBA00023136"/>
    </source>
</evidence>
<sequence>MASVKNLVVTQASAAINLGKEAAKHIKVQNVAIPTVSECGKMLTDGASVAAKGVVKVAREHPYAAAVVGGGLAIAAAPGIVAAPALAAVGFGAEGIVGASAASAVHGMLGNLGAGCVFSTLQSAGMGGYGVAIVNGVVTNIGGAVSAVGGIAGVSSWWRKK</sequence>
<name>A0ABR0SJG9_9HYPO</name>